<dbReference type="PANTHER" id="PTHR10612:SF34">
    <property type="entry name" value="APOLIPOPROTEIN D"/>
    <property type="match status" value="1"/>
</dbReference>
<organism evidence="4 5">
    <name type="scientific">Enhygromyxa salina</name>
    <dbReference type="NCBI Taxonomy" id="215803"/>
    <lineage>
        <taxon>Bacteria</taxon>
        <taxon>Pseudomonadati</taxon>
        <taxon>Myxococcota</taxon>
        <taxon>Polyangia</taxon>
        <taxon>Nannocystales</taxon>
        <taxon>Nannocystaceae</taxon>
        <taxon>Enhygromyxa</taxon>
    </lineage>
</organism>
<evidence type="ECO:0000256" key="2">
    <source>
        <dbReference type="PIRNR" id="PIRNR036893"/>
    </source>
</evidence>
<dbReference type="InterPro" id="IPR047202">
    <property type="entry name" value="Lipocalin_Blc-like_dom"/>
</dbReference>
<comment type="similarity">
    <text evidence="1 2">Belongs to the calycin superfamily. Lipocalin family.</text>
</comment>
<evidence type="ECO:0000313" key="4">
    <source>
        <dbReference type="EMBL" id="PRQ02420.1"/>
    </source>
</evidence>
<dbReference type="InterPro" id="IPR002446">
    <property type="entry name" value="Lipocalin_bac"/>
</dbReference>
<protein>
    <submittedName>
        <fullName evidence="4">Outer membrane lipoprotein Blc</fullName>
    </submittedName>
</protein>
<comment type="caution">
    <text evidence="4">The sequence shown here is derived from an EMBL/GenBank/DDBJ whole genome shotgun (WGS) entry which is preliminary data.</text>
</comment>
<dbReference type="PANTHER" id="PTHR10612">
    <property type="entry name" value="APOLIPOPROTEIN D"/>
    <property type="match status" value="1"/>
</dbReference>
<dbReference type="InterPro" id="IPR000566">
    <property type="entry name" value="Lipocln_cytosolic_FA-bd_dom"/>
</dbReference>
<accession>A0A2S9YBD4</accession>
<name>A0A2S9YBD4_9BACT</name>
<dbReference type="AlphaFoldDB" id="A0A2S9YBD4"/>
<dbReference type="GO" id="GO:0006950">
    <property type="term" value="P:response to stress"/>
    <property type="evidence" value="ECO:0007669"/>
    <property type="project" value="UniProtKB-ARBA"/>
</dbReference>
<dbReference type="CDD" id="cd19438">
    <property type="entry name" value="lipocalin_Blc-like"/>
    <property type="match status" value="1"/>
</dbReference>
<dbReference type="PROSITE" id="PS00213">
    <property type="entry name" value="LIPOCALIN"/>
    <property type="match status" value="1"/>
</dbReference>
<dbReference type="EMBL" id="PVNK01000119">
    <property type="protein sequence ID" value="PRQ02420.1"/>
    <property type="molecule type" value="Genomic_DNA"/>
</dbReference>
<dbReference type="InterPro" id="IPR022271">
    <property type="entry name" value="Lipocalin_ApoD"/>
</dbReference>
<sequence length="185" mass="20820">MVRIITLLVGLSTAACAGNNNGGQEPAPPLETVDYVDLERYAGTWYEIANFPQRFQRGCTATTATYELRADGQVKVINRCRKDSLDGREVTAKGRARVVDPSTNAKLEVSFFRPFWGDYWIIDLGPDYEYAVVGHPKREYLWILAREPTMEPEVYEGIVERLAAQGYDTARIVRTLQPEVVELGS</sequence>
<evidence type="ECO:0000313" key="5">
    <source>
        <dbReference type="Proteomes" id="UP000237968"/>
    </source>
</evidence>
<dbReference type="InterPro" id="IPR022272">
    <property type="entry name" value="Lipocalin_CS"/>
</dbReference>
<dbReference type="Proteomes" id="UP000237968">
    <property type="component" value="Unassembled WGS sequence"/>
</dbReference>
<dbReference type="PIRSF" id="PIRSF036893">
    <property type="entry name" value="Lipocalin_ApoD"/>
    <property type="match status" value="1"/>
</dbReference>
<dbReference type="RefSeq" id="WP_106391763.1">
    <property type="nucleotide sequence ID" value="NZ_PVNK01000119.1"/>
</dbReference>
<dbReference type="SUPFAM" id="SSF50814">
    <property type="entry name" value="Lipocalins"/>
    <property type="match status" value="1"/>
</dbReference>
<gene>
    <name evidence="4" type="primary">blc</name>
    <name evidence="4" type="ORF">ENSA5_23470</name>
</gene>
<dbReference type="OrthoDB" id="9793905at2"/>
<feature type="domain" description="Lipocalin/cytosolic fatty-acid binding" evidence="3">
    <location>
        <begin position="36"/>
        <end position="176"/>
    </location>
</feature>
<feature type="chain" id="PRO_5015377492" evidence="2">
    <location>
        <begin position="18"/>
        <end position="185"/>
    </location>
</feature>
<evidence type="ECO:0000256" key="1">
    <source>
        <dbReference type="ARBA" id="ARBA00006889"/>
    </source>
</evidence>
<dbReference type="PROSITE" id="PS51257">
    <property type="entry name" value="PROKAR_LIPOPROTEIN"/>
    <property type="match status" value="1"/>
</dbReference>
<dbReference type="InterPro" id="IPR012674">
    <property type="entry name" value="Calycin"/>
</dbReference>
<feature type="signal peptide" evidence="2">
    <location>
        <begin position="1"/>
        <end position="17"/>
    </location>
</feature>
<dbReference type="Pfam" id="PF08212">
    <property type="entry name" value="Lipocalin_2"/>
    <property type="match status" value="1"/>
</dbReference>
<keyword evidence="5" id="KW-1185">Reference proteome</keyword>
<dbReference type="Gene3D" id="2.40.128.20">
    <property type="match status" value="1"/>
</dbReference>
<dbReference type="PRINTS" id="PR01171">
    <property type="entry name" value="BCTLIPOCALIN"/>
</dbReference>
<reference evidence="4 5" key="1">
    <citation type="submission" date="2018-03" db="EMBL/GenBank/DDBJ databases">
        <title>Draft Genome Sequences of the Obligatory Marine Myxobacteria Enhygromyxa salina SWB005.</title>
        <authorList>
            <person name="Poehlein A."/>
            <person name="Moghaddam J.A."/>
            <person name="Harms H."/>
            <person name="Alanjari M."/>
            <person name="Koenig G.M."/>
            <person name="Daniel R."/>
            <person name="Schaeberle T.F."/>
        </authorList>
    </citation>
    <scope>NUCLEOTIDE SEQUENCE [LARGE SCALE GENOMIC DNA]</scope>
    <source>
        <strain evidence="4 5">SWB005</strain>
    </source>
</reference>
<keyword evidence="2" id="KW-0732">Signal</keyword>
<evidence type="ECO:0000259" key="3">
    <source>
        <dbReference type="Pfam" id="PF08212"/>
    </source>
</evidence>
<proteinExistence type="inferred from homology"/>
<keyword evidence="4" id="KW-0449">Lipoprotein</keyword>